<dbReference type="RefSeq" id="WP_109706873.1">
    <property type="nucleotide sequence ID" value="NZ_QGDB01000004.1"/>
</dbReference>
<protein>
    <recommendedName>
        <fullName evidence="2">PepSY domain-containing protein</fullName>
    </recommendedName>
</protein>
<keyword evidence="4" id="KW-1185">Reference proteome</keyword>
<feature type="signal peptide" evidence="1">
    <location>
        <begin position="1"/>
        <end position="23"/>
    </location>
</feature>
<name>A0A316JQD1_9HYPH</name>
<dbReference type="OrthoDB" id="7933638at2"/>
<dbReference type="Pfam" id="PF13670">
    <property type="entry name" value="PepSY_2"/>
    <property type="match status" value="1"/>
</dbReference>
<comment type="caution">
    <text evidence="3">The sequence shown here is derived from an EMBL/GenBank/DDBJ whole genome shotgun (WGS) entry which is preliminary data.</text>
</comment>
<accession>A0A316JQD1</accession>
<organism evidence="3 4">
    <name type="scientific">Falsochrobactrum shanghaiense</name>
    <dbReference type="NCBI Taxonomy" id="2201899"/>
    <lineage>
        <taxon>Bacteria</taxon>
        <taxon>Pseudomonadati</taxon>
        <taxon>Pseudomonadota</taxon>
        <taxon>Alphaproteobacteria</taxon>
        <taxon>Hyphomicrobiales</taxon>
        <taxon>Brucellaceae</taxon>
        <taxon>Falsochrobactrum</taxon>
    </lineage>
</organism>
<evidence type="ECO:0000256" key="1">
    <source>
        <dbReference type="SAM" id="SignalP"/>
    </source>
</evidence>
<evidence type="ECO:0000313" key="3">
    <source>
        <dbReference type="EMBL" id="PWL17440.1"/>
    </source>
</evidence>
<dbReference type="Proteomes" id="UP000245865">
    <property type="component" value="Unassembled WGS sequence"/>
</dbReference>
<dbReference type="AlphaFoldDB" id="A0A316JQD1"/>
<reference evidence="3 4" key="1">
    <citation type="submission" date="2018-05" db="EMBL/GenBank/DDBJ databases">
        <title>Comparative genomic sequence analysis between strain HN4 and CCM 8460T (Falsochrobactrum ovis) will provide more evidence to prove that HN4 is a new species of Falsochrobactrum.</title>
        <authorList>
            <person name="Lyu W."/>
            <person name="Sun L."/>
            <person name="Yao L."/>
        </authorList>
    </citation>
    <scope>NUCLEOTIDE SEQUENCE [LARGE SCALE GENOMIC DNA]</scope>
    <source>
        <strain evidence="3 4">HN4</strain>
    </source>
</reference>
<feature type="domain" description="PepSY" evidence="2">
    <location>
        <begin position="9"/>
        <end position="85"/>
    </location>
</feature>
<keyword evidence="1" id="KW-0732">Signal</keyword>
<gene>
    <name evidence="3" type="ORF">DKP76_11725</name>
</gene>
<evidence type="ECO:0000313" key="4">
    <source>
        <dbReference type="Proteomes" id="UP000245865"/>
    </source>
</evidence>
<dbReference type="InterPro" id="IPR025711">
    <property type="entry name" value="PepSY"/>
</dbReference>
<dbReference type="EMBL" id="QGDB01000004">
    <property type="protein sequence ID" value="PWL17440.1"/>
    <property type="molecule type" value="Genomic_DNA"/>
</dbReference>
<evidence type="ECO:0000259" key="2">
    <source>
        <dbReference type="Pfam" id="PF13670"/>
    </source>
</evidence>
<sequence>MKSSLAFAVSFTVAVLASSVALADRHPNAEERQKIDAALTAAGYSSWGEVELDDKVWEVDDARHSDGQRYDLKLDPATLEIIKKERD</sequence>
<feature type="chain" id="PRO_5016284784" description="PepSY domain-containing protein" evidence="1">
    <location>
        <begin position="24"/>
        <end position="87"/>
    </location>
</feature>
<proteinExistence type="predicted"/>